<evidence type="ECO:0000313" key="2">
    <source>
        <dbReference type="EMBL" id="KXF76087.1"/>
    </source>
</evidence>
<sequence length="276" mass="28497">MKSILIIALKEVQEGLRNRWVVAATALLATLALTLTFLGSAPTGNVGVEPLDIVIVSLSSLTIFLVPLIALLISHDALVGEVERGTMLLLLSYPLTRWQILLGKFIGHIAILAFATTIGYGLAAASLPLTGTSVNLGSLTAFAAMIGSSVVLGGVFVAIGYLISALSANRGSAAGVAIGVWLFFVLLFDMALLGVLVVDQGRVITASVLDAVLLFNPADVYRLLNLAGSGSVSMLAGMSGLADSSVLTAPALLAALAVWILLPLAFAGLAFSRREL</sequence>
<protein>
    <recommendedName>
        <fullName evidence="4">NosY protein</fullName>
    </recommendedName>
</protein>
<dbReference type="EMBL" id="LNTU01000034">
    <property type="protein sequence ID" value="KXF76087.1"/>
    <property type="molecule type" value="Genomic_DNA"/>
</dbReference>
<organism evidence="2 3">
    <name type="scientific">Paramesorhizobium deserti</name>
    <dbReference type="NCBI Taxonomy" id="1494590"/>
    <lineage>
        <taxon>Bacteria</taxon>
        <taxon>Pseudomonadati</taxon>
        <taxon>Pseudomonadota</taxon>
        <taxon>Alphaproteobacteria</taxon>
        <taxon>Hyphomicrobiales</taxon>
        <taxon>Phyllobacteriaceae</taxon>
        <taxon>Paramesorhizobium</taxon>
    </lineage>
</organism>
<dbReference type="RefSeq" id="WP_068882829.1">
    <property type="nucleotide sequence ID" value="NZ_LNTU01000034.1"/>
</dbReference>
<comment type="caution">
    <text evidence="2">The sequence shown here is derived from an EMBL/GenBank/DDBJ whole genome shotgun (WGS) entry which is preliminary data.</text>
</comment>
<dbReference type="Pfam" id="PF12679">
    <property type="entry name" value="ABC2_membrane_2"/>
    <property type="match status" value="1"/>
</dbReference>
<dbReference type="PANTHER" id="PTHR43471:SF1">
    <property type="entry name" value="ABC TRANSPORTER PERMEASE PROTEIN NOSY-RELATED"/>
    <property type="match status" value="1"/>
</dbReference>
<reference evidence="2 3" key="1">
    <citation type="submission" date="2015-11" db="EMBL/GenBank/DDBJ databases">
        <title>Draft genome sequence of Paramesorhizobium deserti A-3-E, a strain highly resistant to diverse beta-lactam antibiotics.</title>
        <authorList>
            <person name="Lv R."/>
            <person name="Yang X."/>
            <person name="Fang N."/>
            <person name="Guo J."/>
            <person name="Luo X."/>
            <person name="Peng F."/>
            <person name="Yang R."/>
            <person name="Cui Y."/>
            <person name="Fang C."/>
            <person name="Song Y."/>
        </authorList>
    </citation>
    <scope>NUCLEOTIDE SEQUENCE [LARGE SCALE GENOMIC DNA]</scope>
    <source>
        <strain evidence="2 3">A-3-E</strain>
    </source>
</reference>
<evidence type="ECO:0008006" key="4">
    <source>
        <dbReference type="Google" id="ProtNLM"/>
    </source>
</evidence>
<evidence type="ECO:0000313" key="3">
    <source>
        <dbReference type="Proteomes" id="UP000070107"/>
    </source>
</evidence>
<feature type="transmembrane region" description="Helical" evidence="1">
    <location>
        <begin position="20"/>
        <end position="41"/>
    </location>
</feature>
<dbReference type="STRING" id="1494590.ATN84_14345"/>
<keyword evidence="1" id="KW-0812">Transmembrane</keyword>
<accession>A0A135HSB0</accession>
<proteinExistence type="predicted"/>
<name>A0A135HSB0_9HYPH</name>
<dbReference type="AlphaFoldDB" id="A0A135HSB0"/>
<feature type="transmembrane region" description="Helical" evidence="1">
    <location>
        <begin position="100"/>
        <end position="122"/>
    </location>
</feature>
<gene>
    <name evidence="2" type="ORF">ATN84_14345</name>
</gene>
<evidence type="ECO:0000256" key="1">
    <source>
        <dbReference type="SAM" id="Phobius"/>
    </source>
</evidence>
<feature type="transmembrane region" description="Helical" evidence="1">
    <location>
        <begin position="53"/>
        <end position="79"/>
    </location>
</feature>
<dbReference type="Proteomes" id="UP000070107">
    <property type="component" value="Unassembled WGS sequence"/>
</dbReference>
<dbReference type="OrthoDB" id="9805862at2"/>
<dbReference type="PANTHER" id="PTHR43471">
    <property type="entry name" value="ABC TRANSPORTER PERMEASE"/>
    <property type="match status" value="1"/>
</dbReference>
<keyword evidence="1" id="KW-1133">Transmembrane helix</keyword>
<feature type="transmembrane region" description="Helical" evidence="1">
    <location>
        <begin position="247"/>
        <end position="271"/>
    </location>
</feature>
<dbReference type="GO" id="GO:0005886">
    <property type="term" value="C:plasma membrane"/>
    <property type="evidence" value="ECO:0007669"/>
    <property type="project" value="UniProtKB-SubCell"/>
</dbReference>
<feature type="transmembrane region" description="Helical" evidence="1">
    <location>
        <begin position="175"/>
        <end position="198"/>
    </location>
</feature>
<keyword evidence="1" id="KW-0472">Membrane</keyword>
<dbReference type="GO" id="GO:0140359">
    <property type="term" value="F:ABC-type transporter activity"/>
    <property type="evidence" value="ECO:0007669"/>
    <property type="project" value="InterPro"/>
</dbReference>
<keyword evidence="3" id="KW-1185">Reference proteome</keyword>
<feature type="transmembrane region" description="Helical" evidence="1">
    <location>
        <begin position="142"/>
        <end position="163"/>
    </location>
</feature>